<dbReference type="EC" id="4.2.2.29" evidence="7"/>
<reference evidence="8 9" key="1">
    <citation type="submission" date="2023-07" db="EMBL/GenBank/DDBJ databases">
        <title>Sorghum-associated microbial communities from plants grown in Nebraska, USA.</title>
        <authorList>
            <person name="Schachtman D."/>
        </authorList>
    </citation>
    <scope>NUCLEOTIDE SEQUENCE [LARGE SCALE GENOMIC DNA]</scope>
    <source>
        <strain evidence="8 9">4138</strain>
    </source>
</reference>
<feature type="site" description="Important for catalytic activity" evidence="7">
    <location>
        <position position="222"/>
    </location>
</feature>
<keyword evidence="1 7" id="KW-1003">Cell membrane</keyword>
<comment type="similarity">
    <text evidence="7">Belongs to the transglycosylase MltG family.</text>
</comment>
<name>A0ABU1W2P0_9GAMM</name>
<sequence>MIRTLFVVLLVALLSYLGLSHVWQQYSQSTLPLTEAYIEIKTGDSAMKLCRNWQQQELLTGAQCRWLSIYLRMHPELAKLHQGVYRVPQDQKPTRLLQMLHLFASGKVAQFSFSIKEGETLSQSLKRLAEAQYLKHDLTEDTDMVTLAVWPESWGEKPINAEALFFAETYNYSANSTSTELLKRANQLLLQRLQQAWDSRQPQLPYKTPYELLIMASIIEKESGHEPEKPLVSSVFVNRLALRMRLQTDPTVIYGLGDSFNGDITRADLRNPHPYNTYQHFGLPPGPIAAPSGSSIIAAAQPAQSDWLYFVSKGDGTHQFSRTLAEHNAAVRQYILGKRILEKKKP</sequence>
<dbReference type="InterPro" id="IPR003770">
    <property type="entry name" value="MLTG-like"/>
</dbReference>
<dbReference type="PANTHER" id="PTHR30518">
    <property type="entry name" value="ENDOLYTIC MUREIN TRANSGLYCOSYLASE"/>
    <property type="match status" value="1"/>
</dbReference>
<keyword evidence="3 7" id="KW-1133">Transmembrane helix</keyword>
<evidence type="ECO:0000256" key="7">
    <source>
        <dbReference type="HAMAP-Rule" id="MF_02065"/>
    </source>
</evidence>
<evidence type="ECO:0000313" key="8">
    <source>
        <dbReference type="EMBL" id="MDR7122013.1"/>
    </source>
</evidence>
<evidence type="ECO:0000256" key="5">
    <source>
        <dbReference type="ARBA" id="ARBA00023239"/>
    </source>
</evidence>
<comment type="catalytic activity">
    <reaction evidence="7">
        <text>a peptidoglycan chain = a peptidoglycan chain with N-acetyl-1,6-anhydromuramyl-[peptide] at the reducing end + a peptidoglycan chain with N-acetylglucosamine at the non-reducing end.</text>
        <dbReference type="EC" id="4.2.2.29"/>
    </reaction>
</comment>
<keyword evidence="2 7" id="KW-0812">Transmembrane</keyword>
<comment type="function">
    <text evidence="7">Functions as a peptidoglycan terminase that cleaves nascent peptidoglycan strands endolytically to terminate their elongation.</text>
</comment>
<evidence type="ECO:0000256" key="1">
    <source>
        <dbReference type="ARBA" id="ARBA00022475"/>
    </source>
</evidence>
<evidence type="ECO:0000256" key="3">
    <source>
        <dbReference type="ARBA" id="ARBA00022989"/>
    </source>
</evidence>
<evidence type="ECO:0000256" key="2">
    <source>
        <dbReference type="ARBA" id="ARBA00022692"/>
    </source>
</evidence>
<dbReference type="Gene3D" id="3.30.160.60">
    <property type="entry name" value="Classic Zinc Finger"/>
    <property type="match status" value="2"/>
</dbReference>
<evidence type="ECO:0000256" key="6">
    <source>
        <dbReference type="ARBA" id="ARBA00023316"/>
    </source>
</evidence>
<dbReference type="HAMAP" id="MF_02065">
    <property type="entry name" value="MltG"/>
    <property type="match status" value="1"/>
</dbReference>
<evidence type="ECO:0000313" key="9">
    <source>
        <dbReference type="Proteomes" id="UP001257909"/>
    </source>
</evidence>
<protein>
    <recommendedName>
        <fullName evidence="7">Endolytic murein transglycosylase</fullName>
        <ecNumber evidence="7">4.2.2.29</ecNumber>
    </recommendedName>
    <alternativeName>
        <fullName evidence="7">Peptidoglycan lytic transglycosylase</fullName>
    </alternativeName>
    <alternativeName>
        <fullName evidence="7">Peptidoglycan polymerization terminase</fullName>
    </alternativeName>
</protein>
<dbReference type="PANTHER" id="PTHR30518:SF2">
    <property type="entry name" value="ENDOLYTIC MUREIN TRANSGLYCOSYLASE"/>
    <property type="match status" value="1"/>
</dbReference>
<accession>A0ABU1W2P0</accession>
<proteinExistence type="inferred from homology"/>
<keyword evidence="7" id="KW-0997">Cell inner membrane</keyword>
<dbReference type="Proteomes" id="UP001257909">
    <property type="component" value="Unassembled WGS sequence"/>
</dbReference>
<keyword evidence="5 7" id="KW-0456">Lyase</keyword>
<evidence type="ECO:0000256" key="4">
    <source>
        <dbReference type="ARBA" id="ARBA00023136"/>
    </source>
</evidence>
<dbReference type="CDD" id="cd08010">
    <property type="entry name" value="MltG_like"/>
    <property type="match status" value="1"/>
</dbReference>
<keyword evidence="4 7" id="KW-0472">Membrane</keyword>
<gene>
    <name evidence="7" type="primary">mltG</name>
    <name evidence="8" type="ORF">J2W69_002970</name>
</gene>
<dbReference type="RefSeq" id="WP_310279836.1">
    <property type="nucleotide sequence ID" value="NZ_JAVDWR010000011.1"/>
</dbReference>
<keyword evidence="6 7" id="KW-0961">Cell wall biogenesis/degradation</keyword>
<comment type="caution">
    <text evidence="8">The sequence shown here is derived from an EMBL/GenBank/DDBJ whole genome shotgun (WGS) entry which is preliminary data.</text>
</comment>
<dbReference type="Pfam" id="PF02618">
    <property type="entry name" value="YceG"/>
    <property type="match status" value="1"/>
</dbReference>
<keyword evidence="9" id="KW-1185">Reference proteome</keyword>
<organism evidence="8 9">
    <name type="scientific">Rheinheimera soli</name>
    <dbReference type="NCBI Taxonomy" id="443616"/>
    <lineage>
        <taxon>Bacteria</taxon>
        <taxon>Pseudomonadati</taxon>
        <taxon>Pseudomonadota</taxon>
        <taxon>Gammaproteobacteria</taxon>
        <taxon>Chromatiales</taxon>
        <taxon>Chromatiaceae</taxon>
        <taxon>Rheinheimera</taxon>
    </lineage>
</organism>
<dbReference type="EMBL" id="JAVDWR010000011">
    <property type="protein sequence ID" value="MDR7122013.1"/>
    <property type="molecule type" value="Genomic_DNA"/>
</dbReference>
<dbReference type="NCBIfam" id="TIGR00247">
    <property type="entry name" value="endolytic transglycosylase MltG"/>
    <property type="match status" value="1"/>
</dbReference>